<evidence type="ECO:0000313" key="2">
    <source>
        <dbReference type="EMBL" id="EGZ19857.1"/>
    </source>
</evidence>
<sequence>YTQSACDTSGGSIVPNRLGNQKCCNVPDSRQGEFNGSCNDQKASGNFKPLAQAC</sequence>
<evidence type="ECO:0000313" key="3">
    <source>
        <dbReference type="Proteomes" id="UP000002640"/>
    </source>
</evidence>
<evidence type="ECO:0000256" key="1">
    <source>
        <dbReference type="SAM" id="MobiDB-lite"/>
    </source>
</evidence>
<dbReference type="KEGG" id="psoj:PHYSODRAFT_492093"/>
<name>G4ZAS1_PHYSP</name>
<dbReference type="AlphaFoldDB" id="G4ZAS1"/>
<feature type="compositionally biased region" description="Polar residues" evidence="1">
    <location>
        <begin position="35"/>
        <end position="44"/>
    </location>
</feature>
<gene>
    <name evidence="2" type="ORF">PHYSODRAFT_492093</name>
</gene>
<organism evidence="2 3">
    <name type="scientific">Phytophthora sojae (strain P6497)</name>
    <name type="common">Soybean stem and root rot agent</name>
    <name type="synonym">Phytophthora megasperma f. sp. glycines</name>
    <dbReference type="NCBI Taxonomy" id="1094619"/>
    <lineage>
        <taxon>Eukaryota</taxon>
        <taxon>Sar</taxon>
        <taxon>Stramenopiles</taxon>
        <taxon>Oomycota</taxon>
        <taxon>Peronosporomycetes</taxon>
        <taxon>Peronosporales</taxon>
        <taxon>Peronosporaceae</taxon>
        <taxon>Phytophthora</taxon>
    </lineage>
</organism>
<keyword evidence="3" id="KW-1185">Reference proteome</keyword>
<dbReference type="OMA" id="CNDQKAS"/>
<dbReference type="RefSeq" id="XP_009522574.1">
    <property type="nucleotide sequence ID" value="XM_009524279.1"/>
</dbReference>
<accession>G4ZAS1</accession>
<dbReference type="InParanoid" id="G4ZAS1"/>
<dbReference type="EMBL" id="JH159153">
    <property type="protein sequence ID" value="EGZ19857.1"/>
    <property type="molecule type" value="Genomic_DNA"/>
</dbReference>
<feature type="region of interest" description="Disordered" evidence="1">
    <location>
        <begin position="35"/>
        <end position="54"/>
    </location>
</feature>
<protein>
    <submittedName>
        <fullName evidence="2">Uncharacterized protein</fullName>
    </submittedName>
</protein>
<proteinExistence type="predicted"/>
<dbReference type="GeneID" id="20656784"/>
<reference evidence="2 3" key="1">
    <citation type="journal article" date="2006" name="Science">
        <title>Phytophthora genome sequences uncover evolutionary origins and mechanisms of pathogenesis.</title>
        <authorList>
            <person name="Tyler B.M."/>
            <person name="Tripathy S."/>
            <person name="Zhang X."/>
            <person name="Dehal P."/>
            <person name="Jiang R.H."/>
            <person name="Aerts A."/>
            <person name="Arredondo F.D."/>
            <person name="Baxter L."/>
            <person name="Bensasson D."/>
            <person name="Beynon J.L."/>
            <person name="Chapman J."/>
            <person name="Damasceno C.M."/>
            <person name="Dorrance A.E."/>
            <person name="Dou D."/>
            <person name="Dickerman A.W."/>
            <person name="Dubchak I.L."/>
            <person name="Garbelotto M."/>
            <person name="Gijzen M."/>
            <person name="Gordon S.G."/>
            <person name="Govers F."/>
            <person name="Grunwald N.J."/>
            <person name="Huang W."/>
            <person name="Ivors K.L."/>
            <person name="Jones R.W."/>
            <person name="Kamoun S."/>
            <person name="Krampis K."/>
            <person name="Lamour K.H."/>
            <person name="Lee M.K."/>
            <person name="McDonald W.H."/>
            <person name="Medina M."/>
            <person name="Meijer H.J."/>
            <person name="Nordberg E.K."/>
            <person name="Maclean D.J."/>
            <person name="Ospina-Giraldo M.D."/>
            <person name="Morris P.F."/>
            <person name="Phuntumart V."/>
            <person name="Putnam N.H."/>
            <person name="Rash S."/>
            <person name="Rose J.K."/>
            <person name="Sakihama Y."/>
            <person name="Salamov A.A."/>
            <person name="Savidor A."/>
            <person name="Scheuring C.F."/>
            <person name="Smith B.M."/>
            <person name="Sobral B.W."/>
            <person name="Terry A."/>
            <person name="Torto-Alalibo T.A."/>
            <person name="Win J."/>
            <person name="Xu Z."/>
            <person name="Zhang H."/>
            <person name="Grigoriev I.V."/>
            <person name="Rokhsar D.S."/>
            <person name="Boore J.L."/>
        </authorList>
    </citation>
    <scope>NUCLEOTIDE SEQUENCE [LARGE SCALE GENOMIC DNA]</scope>
    <source>
        <strain evidence="2 3">P6497</strain>
    </source>
</reference>
<dbReference type="Proteomes" id="UP000002640">
    <property type="component" value="Unassembled WGS sequence"/>
</dbReference>
<feature type="non-terminal residue" evidence="2">
    <location>
        <position position="1"/>
    </location>
</feature>